<evidence type="ECO:0000313" key="1">
    <source>
        <dbReference type="EMBL" id="EAU41324.1"/>
    </source>
</evidence>
<comment type="caution">
    <text evidence="1">The sequence shown here is derived from an EMBL/GenBank/DDBJ whole genome shotgun (WGS) entry which is preliminary data.</text>
</comment>
<organism evidence="1 2">
    <name type="scientific">Fulvimarina pelagi HTCC2506</name>
    <dbReference type="NCBI Taxonomy" id="314231"/>
    <lineage>
        <taxon>Bacteria</taxon>
        <taxon>Pseudomonadati</taxon>
        <taxon>Pseudomonadota</taxon>
        <taxon>Alphaproteobacteria</taxon>
        <taxon>Hyphomicrobiales</taxon>
        <taxon>Aurantimonadaceae</taxon>
        <taxon>Fulvimarina</taxon>
    </lineage>
</organism>
<dbReference type="RefSeq" id="WP_007065373.1">
    <property type="nucleotide sequence ID" value="NZ_DS022272.1"/>
</dbReference>
<evidence type="ECO:0000313" key="2">
    <source>
        <dbReference type="Proteomes" id="UP000004310"/>
    </source>
</evidence>
<dbReference type="AlphaFoldDB" id="Q0G274"/>
<gene>
    <name evidence="1" type="ORF">FP2506_01115</name>
</gene>
<dbReference type="EMBL" id="AATP01000003">
    <property type="protein sequence ID" value="EAU41324.1"/>
    <property type="molecule type" value="Genomic_DNA"/>
</dbReference>
<protein>
    <submittedName>
        <fullName evidence="1">Uncharacterized protein</fullName>
    </submittedName>
</protein>
<dbReference type="STRING" id="217511.GCA_001463845_02160"/>
<accession>Q0G274</accession>
<dbReference type="HOGENOM" id="CLU_2436527_0_0_5"/>
<dbReference type="Proteomes" id="UP000004310">
    <property type="component" value="Unassembled WGS sequence"/>
</dbReference>
<reference evidence="1 2" key="1">
    <citation type="journal article" date="2010" name="J. Bacteriol.">
        <title>Genome sequence of Fulvimarina pelagi HTCC2506T, a Mn(II)-oxidizing alphaproteobacterium possessing an aerobic anoxygenic photosynthetic gene cluster and Xanthorhodopsin.</title>
        <authorList>
            <person name="Kang I."/>
            <person name="Oh H.M."/>
            <person name="Lim S.I."/>
            <person name="Ferriera S."/>
            <person name="Giovannoni S.J."/>
            <person name="Cho J.C."/>
        </authorList>
    </citation>
    <scope>NUCLEOTIDE SEQUENCE [LARGE SCALE GENOMIC DNA]</scope>
    <source>
        <strain evidence="1 2">HTCC2506</strain>
    </source>
</reference>
<name>Q0G274_9HYPH</name>
<proteinExistence type="predicted"/>
<sequence length="90" mass="10233">MSGRARYRRPLGTFDGRQVDGVDADMRTAIKIALDELPPDLTARIAMKRPKIGWQDYDEARRLIAEHLVVRVREIVECRRRGYAADGGHG</sequence>
<keyword evidence="2" id="KW-1185">Reference proteome</keyword>